<accession>A0A1H6H7I6</accession>
<dbReference type="PIRSF" id="PIRSF016789">
    <property type="entry name" value="DUF454"/>
    <property type="match status" value="1"/>
</dbReference>
<keyword evidence="1" id="KW-0472">Membrane</keyword>
<feature type="transmembrane region" description="Helical" evidence="1">
    <location>
        <begin position="81"/>
        <end position="100"/>
    </location>
</feature>
<evidence type="ECO:0000256" key="1">
    <source>
        <dbReference type="SAM" id="Phobius"/>
    </source>
</evidence>
<name>A0A1H6H7I6_MAGFU</name>
<dbReference type="Proteomes" id="UP000182983">
    <property type="component" value="Unassembled WGS sequence"/>
</dbReference>
<sequence length="136" mass="15188">MTEPDHEATGVKRLFLLGLGWVFFGLGVLGVFLPVLPTTPFMLLALWCFARSSHRFHHWLLTHRLFGPPLQRWERYKVIPLTAKIVAVGAMSLSMVYVGFFTQAPWIAVVSMGALCLIGAGYILSRPHRLPDGTTP</sequence>
<protein>
    <recommendedName>
        <fullName evidence="4">Inner membrane protein YbaN</fullName>
    </recommendedName>
</protein>
<keyword evidence="1" id="KW-1133">Transmembrane helix</keyword>
<keyword evidence="1" id="KW-0812">Transmembrane</keyword>
<keyword evidence="3" id="KW-1185">Reference proteome</keyword>
<proteinExistence type="predicted"/>
<evidence type="ECO:0008006" key="4">
    <source>
        <dbReference type="Google" id="ProtNLM"/>
    </source>
</evidence>
<dbReference type="OrthoDB" id="9816293at2"/>
<reference evidence="3" key="1">
    <citation type="submission" date="2016-10" db="EMBL/GenBank/DDBJ databases">
        <authorList>
            <person name="Varghese N."/>
            <person name="Submissions S."/>
        </authorList>
    </citation>
    <scope>NUCLEOTIDE SEQUENCE [LARGE SCALE GENOMIC DNA]</scope>
    <source>
        <strain evidence="3">DSM 13234</strain>
    </source>
</reference>
<dbReference type="Pfam" id="PF04304">
    <property type="entry name" value="DUF454"/>
    <property type="match status" value="1"/>
</dbReference>
<dbReference type="AlphaFoldDB" id="A0A1H6H7I6"/>
<feature type="transmembrane region" description="Helical" evidence="1">
    <location>
        <begin position="20"/>
        <end position="49"/>
    </location>
</feature>
<evidence type="ECO:0000313" key="2">
    <source>
        <dbReference type="EMBL" id="SEH29963.1"/>
    </source>
</evidence>
<dbReference type="EMBL" id="FNWO01000003">
    <property type="protein sequence ID" value="SEH29963.1"/>
    <property type="molecule type" value="Genomic_DNA"/>
</dbReference>
<dbReference type="PANTHER" id="PTHR35813:SF1">
    <property type="entry name" value="INNER MEMBRANE PROTEIN YBAN"/>
    <property type="match status" value="1"/>
</dbReference>
<dbReference type="InterPro" id="IPR007401">
    <property type="entry name" value="DUF454"/>
</dbReference>
<dbReference type="PANTHER" id="PTHR35813">
    <property type="entry name" value="INNER MEMBRANE PROTEIN YBAN"/>
    <property type="match status" value="1"/>
</dbReference>
<evidence type="ECO:0000313" key="3">
    <source>
        <dbReference type="Proteomes" id="UP000182983"/>
    </source>
</evidence>
<dbReference type="GO" id="GO:0005886">
    <property type="term" value="C:plasma membrane"/>
    <property type="evidence" value="ECO:0007669"/>
    <property type="project" value="TreeGrafter"/>
</dbReference>
<gene>
    <name evidence="2" type="ORF">SAMN04244559_00840</name>
</gene>
<organism evidence="2 3">
    <name type="scientific">Magnetospirillum fulvum</name>
    <name type="common">Rhodospirillum fulvum</name>
    <dbReference type="NCBI Taxonomy" id="1082"/>
    <lineage>
        <taxon>Bacteria</taxon>
        <taxon>Pseudomonadati</taxon>
        <taxon>Pseudomonadota</taxon>
        <taxon>Alphaproteobacteria</taxon>
        <taxon>Rhodospirillales</taxon>
        <taxon>Rhodospirillaceae</taxon>
        <taxon>Magnetospirillum</taxon>
    </lineage>
</organism>
<feature type="transmembrane region" description="Helical" evidence="1">
    <location>
        <begin position="106"/>
        <end position="124"/>
    </location>
</feature>